<sequence length="113" mass="12860">MATIQLGAYPVVDANSFSKLNAEVFAGLDLRSKTYRPWECEAILENLHVKIVDIPIKLDDDEGRRLPFRDWCTGAWLAKPSCRSCDLDTRPRMRTRQARPLDALAIPRWSAST</sequence>
<evidence type="ECO:0000313" key="1">
    <source>
        <dbReference type="EMBL" id="KFH62839.1"/>
    </source>
</evidence>
<keyword evidence="2" id="KW-1185">Reference proteome</keyword>
<protein>
    <submittedName>
        <fullName evidence="1">Uncharacterized protein</fullName>
    </submittedName>
</protein>
<dbReference type="EMBL" id="KN042430">
    <property type="protein sequence ID" value="KFH62839.1"/>
    <property type="molecule type" value="Genomic_DNA"/>
</dbReference>
<accession>A0A086TLL2</accession>
<proteinExistence type="predicted"/>
<gene>
    <name evidence="1" type="ORF">MVEG_11364</name>
</gene>
<reference evidence="1 2" key="1">
    <citation type="submission" date="2011-02" db="EMBL/GenBank/DDBJ databases">
        <title>The Genome Sequence of Mortierella verticillata NRRL 6337.</title>
        <authorList>
            <consortium name="The Broad Institute Genome Sequencing Platform"/>
            <person name="Russ C."/>
            <person name="Cuomo C."/>
            <person name="Burger G."/>
            <person name="Gray M.W."/>
            <person name="Holland P.W.H."/>
            <person name="King N."/>
            <person name="Lang F.B.F."/>
            <person name="Roger A.J."/>
            <person name="Ruiz-Trillo I."/>
            <person name="Young S.K."/>
            <person name="Zeng Q."/>
            <person name="Gargeya S."/>
            <person name="Alvarado L."/>
            <person name="Berlin A."/>
            <person name="Chapman S.B."/>
            <person name="Chen Z."/>
            <person name="Freedman E."/>
            <person name="Gellesch M."/>
            <person name="Goldberg J."/>
            <person name="Griggs A."/>
            <person name="Gujja S."/>
            <person name="Heilman E."/>
            <person name="Heiman D."/>
            <person name="Howarth C."/>
            <person name="Mehta T."/>
            <person name="Neiman D."/>
            <person name="Pearson M."/>
            <person name="Roberts A."/>
            <person name="Saif S."/>
            <person name="Shea T."/>
            <person name="Shenoy N."/>
            <person name="Sisk P."/>
            <person name="Stolte C."/>
            <person name="Sykes S."/>
            <person name="White J."/>
            <person name="Yandava C."/>
            <person name="Haas B."/>
            <person name="Nusbaum C."/>
            <person name="Birren B."/>
        </authorList>
    </citation>
    <scope>NUCLEOTIDE SEQUENCE [LARGE SCALE GENOMIC DNA]</scope>
    <source>
        <strain evidence="1 2">NRRL 6337</strain>
    </source>
</reference>
<name>A0A086TLL2_9FUNG</name>
<dbReference type="AlphaFoldDB" id="A0A086TLL2"/>
<dbReference type="Proteomes" id="UP000243308">
    <property type="component" value="Unassembled WGS sequence"/>
</dbReference>
<organism evidence="1 2">
    <name type="scientific">Podila verticillata NRRL 6337</name>
    <dbReference type="NCBI Taxonomy" id="1069443"/>
    <lineage>
        <taxon>Eukaryota</taxon>
        <taxon>Fungi</taxon>
        <taxon>Fungi incertae sedis</taxon>
        <taxon>Mucoromycota</taxon>
        <taxon>Mortierellomycotina</taxon>
        <taxon>Mortierellomycetes</taxon>
        <taxon>Mortierellales</taxon>
        <taxon>Mortierellaceae</taxon>
        <taxon>Podila</taxon>
    </lineage>
</organism>
<evidence type="ECO:0000313" key="2">
    <source>
        <dbReference type="Proteomes" id="UP000243308"/>
    </source>
</evidence>